<evidence type="ECO:0000313" key="1">
    <source>
        <dbReference type="EMBL" id="PJZ25021.1"/>
    </source>
</evidence>
<dbReference type="Proteomes" id="UP000232196">
    <property type="component" value="Unassembled WGS sequence"/>
</dbReference>
<dbReference type="NCBIfam" id="NF047489">
    <property type="entry name" value="adhesinLsa23"/>
    <property type="match status" value="1"/>
</dbReference>
<reference evidence="1 2" key="1">
    <citation type="submission" date="2017-07" db="EMBL/GenBank/DDBJ databases">
        <title>Leptospira spp. isolated from tropical soils.</title>
        <authorList>
            <person name="Thibeaux R."/>
            <person name="Iraola G."/>
            <person name="Ferres I."/>
            <person name="Bierque E."/>
            <person name="Girault D."/>
            <person name="Soupe-Gilbert M.-E."/>
            <person name="Picardeau M."/>
            <person name="Goarant C."/>
        </authorList>
    </citation>
    <scope>NUCLEOTIDE SEQUENCE [LARGE SCALE GENOMIC DNA]</scope>
    <source>
        <strain evidence="1 2">MCA1-C-A1</strain>
    </source>
</reference>
<comment type="caution">
    <text evidence="1">The sequence shown here is derived from an EMBL/GenBank/DDBJ whole genome shotgun (WGS) entry which is preliminary data.</text>
</comment>
<keyword evidence="2" id="KW-1185">Reference proteome</keyword>
<organism evidence="1 2">
    <name type="scientific">Leptospira hartskeerlii</name>
    <dbReference type="NCBI Taxonomy" id="2023177"/>
    <lineage>
        <taxon>Bacteria</taxon>
        <taxon>Pseudomonadati</taxon>
        <taxon>Spirochaetota</taxon>
        <taxon>Spirochaetia</taxon>
        <taxon>Leptospirales</taxon>
        <taxon>Leptospiraceae</taxon>
        <taxon>Leptospira</taxon>
    </lineage>
</organism>
<accession>A0A2M9XBE8</accession>
<evidence type="ECO:0000313" key="2">
    <source>
        <dbReference type="Proteomes" id="UP000232196"/>
    </source>
</evidence>
<dbReference type="RefSeq" id="WP_100707101.1">
    <property type="nucleotide sequence ID" value="NZ_NPDL01000005.1"/>
</dbReference>
<gene>
    <name evidence="1" type="ORF">CH357_12450</name>
</gene>
<dbReference type="EMBL" id="NPDN01000006">
    <property type="protein sequence ID" value="PJZ25021.1"/>
    <property type="molecule type" value="Genomic_DNA"/>
</dbReference>
<proteinExistence type="predicted"/>
<sequence>MKSYLLVPLFFLYLGCTSPPLPVFKNTDGICPKSDLFVLSQPEIDVQTGNDLVGIYCKANITPIGFEWEISLVFRDEIHPSSWKDFFYRVYRRIRYGRTYDIETFLVRLDPDGKTFQLDLKNVYSGDQIFQEDPVVHKDRILSSSFLENRNSLPILYVNTWNHMFGEKDNNPELTKQEIQISEFRFGSRTQLDGYFGTY</sequence>
<dbReference type="OrthoDB" id="337481at2"/>
<dbReference type="AlphaFoldDB" id="A0A2M9XBE8"/>
<name>A0A2M9XBE8_9LEPT</name>
<protein>
    <submittedName>
        <fullName evidence="1">Uncharacterized protein</fullName>
    </submittedName>
</protein>